<keyword evidence="2" id="KW-1185">Reference proteome</keyword>
<dbReference type="Proteomes" id="UP000693981">
    <property type="component" value="Unassembled WGS sequence"/>
</dbReference>
<organism evidence="1 2">
    <name type="scientific">Phytophthora boehmeriae</name>
    <dbReference type="NCBI Taxonomy" id="109152"/>
    <lineage>
        <taxon>Eukaryota</taxon>
        <taxon>Sar</taxon>
        <taxon>Stramenopiles</taxon>
        <taxon>Oomycota</taxon>
        <taxon>Peronosporomycetes</taxon>
        <taxon>Peronosporales</taxon>
        <taxon>Peronosporaceae</taxon>
        <taxon>Phytophthora</taxon>
    </lineage>
</organism>
<comment type="caution">
    <text evidence="1">The sequence shown here is derived from an EMBL/GenBank/DDBJ whole genome shotgun (WGS) entry which is preliminary data.</text>
</comment>
<gene>
    <name evidence="1" type="ORF">PHYBOEH_008406</name>
</gene>
<sequence>MPSWGPSPFGPPLQLSVEDANRLGEIARVFVEDHMKSYEKYLHDDQRRLDERRWKFTKQHDGVRVYAEQPLKERRKSGATTQDELEREYRHQLQRNLIRSSSKATAAAAASLADLPVCLAVGTIAGTLDDAMYGMVNSTVEGMRIKSSYVGDNMADGAVLATIVEPTAGDPFHSLTVKWMENAQLQVLRPVVKNRDFVYLETPPLDGRVFCNVNVKKKTQ</sequence>
<protein>
    <submittedName>
        <fullName evidence="1">Uncharacterized protein</fullName>
    </submittedName>
</protein>
<accession>A0A8T1X5G1</accession>
<dbReference type="PANTHER" id="PTHR13510">
    <property type="entry name" value="FYVE-FINGER-CONTAINING RAB5 EFFECTOR PROTEIN RABENOSYN-5-RELATED"/>
    <property type="match status" value="1"/>
</dbReference>
<dbReference type="AlphaFoldDB" id="A0A8T1X5G1"/>
<evidence type="ECO:0000313" key="2">
    <source>
        <dbReference type="Proteomes" id="UP000693981"/>
    </source>
</evidence>
<evidence type="ECO:0000313" key="1">
    <source>
        <dbReference type="EMBL" id="KAG7399618.1"/>
    </source>
</evidence>
<reference evidence="1" key="1">
    <citation type="submission" date="2021-02" db="EMBL/GenBank/DDBJ databases">
        <authorList>
            <person name="Palmer J.M."/>
        </authorList>
    </citation>
    <scope>NUCLEOTIDE SEQUENCE</scope>
    <source>
        <strain evidence="1">SCRP23</strain>
    </source>
</reference>
<dbReference type="PANTHER" id="PTHR13510:SF44">
    <property type="entry name" value="RABENOSYN-5"/>
    <property type="match status" value="1"/>
</dbReference>
<dbReference type="EMBL" id="JAGDFL010000049">
    <property type="protein sequence ID" value="KAG7399618.1"/>
    <property type="molecule type" value="Genomic_DNA"/>
</dbReference>
<name>A0A8T1X5G1_9STRA</name>
<dbReference type="OrthoDB" id="114604at2759"/>
<proteinExistence type="predicted"/>
<dbReference type="InterPro" id="IPR052727">
    <property type="entry name" value="Rab4/Rab5_effector"/>
</dbReference>